<proteinExistence type="predicted"/>
<comment type="caution">
    <text evidence="2">The sequence shown here is derived from an EMBL/GenBank/DDBJ whole genome shotgun (WGS) entry which is preliminary data.</text>
</comment>
<keyword evidence="3" id="KW-1185">Reference proteome</keyword>
<name>A0AAD5RHC7_PARTN</name>
<evidence type="ECO:0000256" key="1">
    <source>
        <dbReference type="SAM" id="Coils"/>
    </source>
</evidence>
<dbReference type="EMBL" id="JAHQIW010007458">
    <property type="protein sequence ID" value="KAJ1374414.1"/>
    <property type="molecule type" value="Genomic_DNA"/>
</dbReference>
<organism evidence="2 3">
    <name type="scientific">Parelaphostrongylus tenuis</name>
    <name type="common">Meningeal worm</name>
    <dbReference type="NCBI Taxonomy" id="148309"/>
    <lineage>
        <taxon>Eukaryota</taxon>
        <taxon>Metazoa</taxon>
        <taxon>Ecdysozoa</taxon>
        <taxon>Nematoda</taxon>
        <taxon>Chromadorea</taxon>
        <taxon>Rhabditida</taxon>
        <taxon>Rhabditina</taxon>
        <taxon>Rhabditomorpha</taxon>
        <taxon>Strongyloidea</taxon>
        <taxon>Metastrongylidae</taxon>
        <taxon>Parelaphostrongylus</taxon>
    </lineage>
</organism>
<accession>A0AAD5RHC7</accession>
<feature type="coiled-coil region" evidence="1">
    <location>
        <begin position="23"/>
        <end position="68"/>
    </location>
</feature>
<evidence type="ECO:0000313" key="2">
    <source>
        <dbReference type="EMBL" id="KAJ1374414.1"/>
    </source>
</evidence>
<dbReference type="AlphaFoldDB" id="A0AAD5RHC7"/>
<reference evidence="2" key="1">
    <citation type="submission" date="2021-06" db="EMBL/GenBank/DDBJ databases">
        <title>Parelaphostrongylus tenuis whole genome reference sequence.</title>
        <authorList>
            <person name="Garwood T.J."/>
            <person name="Larsen P.A."/>
            <person name="Fountain-Jones N.M."/>
            <person name="Garbe J.R."/>
            <person name="Macchietto M.G."/>
            <person name="Kania S.A."/>
            <person name="Gerhold R.W."/>
            <person name="Richards J.E."/>
            <person name="Wolf T.M."/>
        </authorList>
    </citation>
    <scope>NUCLEOTIDE SEQUENCE</scope>
    <source>
        <strain evidence="2">MNPRO001-30</strain>
        <tissue evidence="2">Meninges</tissue>
    </source>
</reference>
<protein>
    <submittedName>
        <fullName evidence="2">CAMSAP CH domain</fullName>
    </submittedName>
</protein>
<evidence type="ECO:0000313" key="3">
    <source>
        <dbReference type="Proteomes" id="UP001196413"/>
    </source>
</evidence>
<sequence length="810" mass="94376">MAERCRSRSEESLKAFDSLKTKLMELRLLWTEWENELKRLEDIASDGVKQHVNTLKEELEAFRQLESKFDLLVPLLSASARLACNQRMEMLQLKFKQLSKFTDSCRLVGEVIPSASQSTRKLTSVNEVAAYVQETEDRVKVLDVLEEVEKAIDTISNSEAALYVNCQNYKLLLETYTLLLHSEEASKFGTSVEPPVSKVIEVVSGVLASCASPPKYQVNAVILSIMFDINLPIPKEECVMNLETEYVKEVISRAELIVARHETNENEVHASLKDMADCEAVLIGWSNKKLDSLRKRWEAKRIELELWLRQMERARQIRSNLEQNRICESQTMDEIQLIEQTCDQMSNDDLKHSLLVVTNQLRVLAEMALQERMDNLKMSCEEDCAVAHGIVKKIGEELVGFCPQLNERNIEAQRVLIEKMELFRRLQNYYDAVKYLRNQNNVWNTITLSEKTIGAQILIRTNSHAWDGSLQKVSTISSELKRLLERCDTEWRNDVLQLRRELVAISGSFFQLEFDRVNEKLNLLTYERDKLRDLMRTRLEYLDSVCDFISFTDSSIDATQIDQSPGIQYVDNYLGITLLVYNWQLITLQKVSPLRMQVKKLLTAEELCNKLEEKAEHLRQLQHPAEMLISDLTIPLLIRRFRIRLLGPIDEDNFDDMARCFKSLMDKELPTTENPRMLLATITELKRDEEIEKKAFDELNELTISDMQKSELDRISALYHNRQDQRQRLITSYTYTYHDYLNSLFCAYEEKVVQYINNRAQAEMLKFNENEWKQWKENVGSLESLLDASMRVRFRPEFADLQRKAFSPGQ</sequence>
<feature type="coiled-coil region" evidence="1">
    <location>
        <begin position="594"/>
        <end position="621"/>
    </location>
</feature>
<gene>
    <name evidence="2" type="primary">ANC-1_3</name>
    <name evidence="2" type="ORF">KIN20_037098</name>
</gene>
<dbReference type="Proteomes" id="UP001196413">
    <property type="component" value="Unassembled WGS sequence"/>
</dbReference>
<keyword evidence="1" id="KW-0175">Coiled coil</keyword>